<feature type="compositionally biased region" description="Basic residues" evidence="1">
    <location>
        <begin position="227"/>
        <end position="238"/>
    </location>
</feature>
<evidence type="ECO:0008006" key="4">
    <source>
        <dbReference type="Google" id="ProtNLM"/>
    </source>
</evidence>
<evidence type="ECO:0000256" key="1">
    <source>
        <dbReference type="SAM" id="MobiDB-lite"/>
    </source>
</evidence>
<dbReference type="Proteomes" id="UP000008948">
    <property type="component" value="Unassembled WGS sequence"/>
</dbReference>
<gene>
    <name evidence="2" type="ORF">MEI_00487</name>
</gene>
<organism evidence="2 3">
    <name type="scientific">Bartonella vinsonii subsp. arupensis Pm136co</name>
    <dbReference type="NCBI Taxonomy" id="1094561"/>
    <lineage>
        <taxon>Bacteria</taxon>
        <taxon>Pseudomonadati</taxon>
        <taxon>Pseudomonadota</taxon>
        <taxon>Alphaproteobacteria</taxon>
        <taxon>Hyphomicrobiales</taxon>
        <taxon>Bartonellaceae</taxon>
        <taxon>Bartonella</taxon>
    </lineage>
</organism>
<feature type="region of interest" description="Disordered" evidence="1">
    <location>
        <begin position="190"/>
        <end position="248"/>
    </location>
</feature>
<feature type="compositionally biased region" description="Basic and acidic residues" evidence="1">
    <location>
        <begin position="216"/>
        <end position="226"/>
    </location>
</feature>
<comment type="caution">
    <text evidence="2">The sequence shown here is derived from an EMBL/GenBank/DDBJ whole genome shotgun (WGS) entry which is preliminary data.</text>
</comment>
<proteinExistence type="predicted"/>
<keyword evidence="3" id="KW-1185">Reference proteome</keyword>
<feature type="non-terminal residue" evidence="2">
    <location>
        <position position="1"/>
    </location>
</feature>
<feature type="compositionally biased region" description="Basic and acidic residues" evidence="1">
    <location>
        <begin position="239"/>
        <end position="248"/>
    </location>
</feature>
<accession>A0ABN0GQR4</accession>
<evidence type="ECO:0000313" key="3">
    <source>
        <dbReference type="Proteomes" id="UP000008948"/>
    </source>
</evidence>
<protein>
    <recommendedName>
        <fullName evidence="4">Toxin CdiA</fullName>
    </recommendedName>
</protein>
<reference evidence="2 3" key="1">
    <citation type="submission" date="2012-03" db="EMBL/GenBank/DDBJ databases">
        <title>The Genome Sequence of Bartonella vinsonii subsp. arupensis str. Pm136co.</title>
        <authorList>
            <consortium name="The Broad Institute Genome Sequencing Platform"/>
            <consortium name="The Broad Institute Genome Sequencing Center for Infectious Disease"/>
            <person name="Feldgarden M."/>
            <person name="Kirby J."/>
            <person name="Kosoy M."/>
            <person name="Birtles R."/>
            <person name="Probert W.S."/>
            <person name="Chiaraviglio L."/>
            <person name="Young S.K."/>
            <person name="Zeng Q."/>
            <person name="Gargeya S."/>
            <person name="Fitzgerald M."/>
            <person name="Haas B."/>
            <person name="Abouelleil A."/>
            <person name="Alvarado L."/>
            <person name="Arachchi H.M."/>
            <person name="Berlin A."/>
            <person name="Chapman S.B."/>
            <person name="Gearin G."/>
            <person name="Goldberg J."/>
            <person name="Griggs A."/>
            <person name="Gujja S."/>
            <person name="Hansen M."/>
            <person name="Heiman D."/>
            <person name="Howarth C."/>
            <person name="Larimer J."/>
            <person name="Lui A."/>
            <person name="MacDonald P.J.P."/>
            <person name="McCowen C."/>
            <person name="Montmayeur A."/>
            <person name="Murphy C."/>
            <person name="Neiman D."/>
            <person name="Pearson M."/>
            <person name="Priest M."/>
            <person name="Roberts A."/>
            <person name="Saif S."/>
            <person name="Shea T."/>
            <person name="Sisk P."/>
            <person name="Stolte C."/>
            <person name="Sykes S."/>
            <person name="Wortman J."/>
            <person name="Nusbaum C."/>
            <person name="Birren B."/>
        </authorList>
    </citation>
    <scope>NUCLEOTIDE SEQUENCE [LARGE SCALE GENOMIC DNA]</scope>
    <source>
        <strain evidence="2 3">Pm136co</strain>
    </source>
</reference>
<dbReference type="EMBL" id="AIMH01000008">
    <property type="protein sequence ID" value="EJF98519.1"/>
    <property type="molecule type" value="Genomic_DNA"/>
</dbReference>
<evidence type="ECO:0000313" key="2">
    <source>
        <dbReference type="EMBL" id="EJF98519.1"/>
    </source>
</evidence>
<name>A0ABN0GQR4_BARVI</name>
<sequence>TIGKALAEEIGTAKADGKIDTVTQIVAHAGLGCLVGATANGACTAGAVGGVVGEATAMLQFKLWSKNLIQREIAALNGRPLTVEDQARIGQKIKEQFPDFEDHAIDVVRAAGGFAAALAGGDVNAGADAAGNAAANNFLPAIGVLLASFTAEELGMLCLGGAVVGVTSSNKGAAITDFLYYLFASKNAEEDSEKTNQSTKEEKNKDSQTSSNDPQKNNDDDNDGKGKKLNKVRKHHDKKRDEKKQELKDEGCKTCKTEMVFKTKTDKGTKRSRSDIVYIENGKIKIGEVKTGNSKLSENQKTLKEAFKKGDAEPTKGKFIEFLKENKEFLEQYQKDFKNFKGSQDQLEKANEKWIKQKLNNGLGEIDFNVFHYPGLFE</sequence>